<organism evidence="11 12">
    <name type="scientific">Gomphillus americanus</name>
    <dbReference type="NCBI Taxonomy" id="1940652"/>
    <lineage>
        <taxon>Eukaryota</taxon>
        <taxon>Fungi</taxon>
        <taxon>Dikarya</taxon>
        <taxon>Ascomycota</taxon>
        <taxon>Pezizomycotina</taxon>
        <taxon>Lecanoromycetes</taxon>
        <taxon>OSLEUM clade</taxon>
        <taxon>Ostropomycetidae</taxon>
        <taxon>Ostropales</taxon>
        <taxon>Graphidaceae</taxon>
        <taxon>Gomphilloideae</taxon>
        <taxon>Gomphillus</taxon>
    </lineage>
</organism>
<protein>
    <recommendedName>
        <fullName evidence="13">WD40 repeat-like protein</fullName>
    </recommendedName>
</protein>
<dbReference type="GO" id="GO:0034198">
    <property type="term" value="P:cellular response to amino acid starvation"/>
    <property type="evidence" value="ECO:0007669"/>
    <property type="project" value="TreeGrafter"/>
</dbReference>
<dbReference type="InterPro" id="IPR036322">
    <property type="entry name" value="WD40_repeat_dom_sf"/>
</dbReference>
<evidence type="ECO:0000256" key="6">
    <source>
        <dbReference type="ARBA" id="ARBA00022816"/>
    </source>
</evidence>
<keyword evidence="7" id="KW-0653">Protein transport</keyword>
<dbReference type="SMART" id="SM00320">
    <property type="entry name" value="WD40"/>
    <property type="match status" value="4"/>
</dbReference>
<name>A0A8H3F005_9LECA</name>
<keyword evidence="10" id="KW-0539">Nucleus</keyword>
<keyword evidence="3" id="KW-0813">Transport</keyword>
<evidence type="ECO:0000256" key="10">
    <source>
        <dbReference type="ARBA" id="ARBA00023242"/>
    </source>
</evidence>
<accession>A0A8H3F005</accession>
<dbReference type="InterPro" id="IPR001680">
    <property type="entry name" value="WD40_rpt"/>
</dbReference>
<dbReference type="GO" id="GO:0031080">
    <property type="term" value="C:nuclear pore outer ring"/>
    <property type="evidence" value="ECO:0007669"/>
    <property type="project" value="TreeGrafter"/>
</dbReference>
<keyword evidence="12" id="KW-1185">Reference proteome</keyword>
<sequence length="395" mass="43939">MAESFLPLSHANKEVVLTAHFNTPGNRLVTGSADHRLRVFDDNKENNWILVEEWRAHNAEVTEARWHPHPYPAVIASIGEDTKCKIWLEDATSAPLSGRRFNCVYSQSPSHPSPYTALAFHATSPTRAFLALATRDGRLSLCEPEKSASGLQYLSEWREIDQILICGETIPRGTETSFRFSFQDTERPIWAAIRSGLDPRAISLAVTALNDVKVYRVTPQAGTVGEQYRFLSPVAQLTGPTAIVRDVAWSPILYRDRDVIATASADGYVRIYEVEVPKVQARDIGTNGAAIMNANIPSGIGAGLAVADSQTGEFEESGIRHIWNEVAELRHEGCWRVEWMQDGKFFVTQEELIFGSMIKTEDGLNLQTLDQKTNAGDTLLYMVGYESRIGLTRSK</sequence>
<evidence type="ECO:0000256" key="3">
    <source>
        <dbReference type="ARBA" id="ARBA00022448"/>
    </source>
</evidence>
<dbReference type="EMBL" id="CAJPDQ010000010">
    <property type="protein sequence ID" value="CAF9915619.1"/>
    <property type="molecule type" value="Genomic_DNA"/>
</dbReference>
<evidence type="ECO:0000313" key="11">
    <source>
        <dbReference type="EMBL" id="CAF9915619.1"/>
    </source>
</evidence>
<dbReference type="OrthoDB" id="5566198at2759"/>
<keyword evidence="5" id="KW-0677">Repeat</keyword>
<proteinExistence type="inferred from homology"/>
<dbReference type="GO" id="GO:0051028">
    <property type="term" value="P:mRNA transport"/>
    <property type="evidence" value="ECO:0007669"/>
    <property type="project" value="UniProtKB-KW"/>
</dbReference>
<dbReference type="PANTHER" id="PTHR11024">
    <property type="entry name" value="NUCLEAR PORE COMPLEX PROTEIN SEC13 / SEH1 FAMILY MEMBER"/>
    <property type="match status" value="1"/>
</dbReference>
<comment type="similarity">
    <text evidence="2">Belongs to the WD repeat SEC13 family.</text>
</comment>
<dbReference type="AlphaFoldDB" id="A0A8H3F005"/>
<evidence type="ECO:0000256" key="2">
    <source>
        <dbReference type="ARBA" id="ARBA00010102"/>
    </source>
</evidence>
<dbReference type="GO" id="GO:0005198">
    <property type="term" value="F:structural molecule activity"/>
    <property type="evidence" value="ECO:0007669"/>
    <property type="project" value="InterPro"/>
</dbReference>
<evidence type="ECO:0000256" key="7">
    <source>
        <dbReference type="ARBA" id="ARBA00022927"/>
    </source>
</evidence>
<reference evidence="11" key="1">
    <citation type="submission" date="2021-03" db="EMBL/GenBank/DDBJ databases">
        <authorList>
            <person name="Tagirdzhanova G."/>
        </authorList>
    </citation>
    <scope>NUCLEOTIDE SEQUENCE</scope>
</reference>
<comment type="subcellular location">
    <subcellularLocation>
        <location evidence="1">Nucleus</location>
        <location evidence="1">Nuclear pore complex</location>
    </subcellularLocation>
</comment>
<dbReference type="Pfam" id="PF00400">
    <property type="entry name" value="WD40"/>
    <property type="match status" value="2"/>
</dbReference>
<evidence type="ECO:0000313" key="12">
    <source>
        <dbReference type="Proteomes" id="UP000664169"/>
    </source>
</evidence>
<evidence type="ECO:0008006" key="13">
    <source>
        <dbReference type="Google" id="ProtNLM"/>
    </source>
</evidence>
<evidence type="ECO:0000256" key="9">
    <source>
        <dbReference type="ARBA" id="ARBA00023132"/>
    </source>
</evidence>
<evidence type="ECO:0000256" key="1">
    <source>
        <dbReference type="ARBA" id="ARBA00004567"/>
    </source>
</evidence>
<dbReference type="InterPro" id="IPR015943">
    <property type="entry name" value="WD40/YVTN_repeat-like_dom_sf"/>
</dbReference>
<evidence type="ECO:0000256" key="5">
    <source>
        <dbReference type="ARBA" id="ARBA00022737"/>
    </source>
</evidence>
<evidence type="ECO:0000256" key="8">
    <source>
        <dbReference type="ARBA" id="ARBA00023010"/>
    </source>
</evidence>
<keyword evidence="6" id="KW-0509">mRNA transport</keyword>
<dbReference type="GO" id="GO:1904263">
    <property type="term" value="P:positive regulation of TORC1 signaling"/>
    <property type="evidence" value="ECO:0007669"/>
    <property type="project" value="TreeGrafter"/>
</dbReference>
<evidence type="ECO:0000256" key="4">
    <source>
        <dbReference type="ARBA" id="ARBA00022574"/>
    </source>
</evidence>
<comment type="caution">
    <text evidence="11">The sequence shown here is derived from an EMBL/GenBank/DDBJ whole genome shotgun (WGS) entry which is preliminary data.</text>
</comment>
<keyword evidence="4" id="KW-0853">WD repeat</keyword>
<dbReference type="Proteomes" id="UP000664169">
    <property type="component" value="Unassembled WGS sequence"/>
</dbReference>
<gene>
    <name evidence="11" type="ORF">GOMPHAMPRED_000807</name>
</gene>
<dbReference type="PANTHER" id="PTHR11024:SF3">
    <property type="entry name" value="NUCLEOPORIN SEH1"/>
    <property type="match status" value="1"/>
</dbReference>
<dbReference type="InterPro" id="IPR037363">
    <property type="entry name" value="Sec13/Seh1_fam"/>
</dbReference>
<dbReference type="Gene3D" id="2.130.10.10">
    <property type="entry name" value="YVTN repeat-like/Quinoprotein amine dehydrogenase"/>
    <property type="match status" value="1"/>
</dbReference>
<dbReference type="SUPFAM" id="SSF50978">
    <property type="entry name" value="WD40 repeat-like"/>
    <property type="match status" value="1"/>
</dbReference>
<keyword evidence="8" id="KW-0811">Translocation</keyword>
<dbReference type="GO" id="GO:0015031">
    <property type="term" value="P:protein transport"/>
    <property type="evidence" value="ECO:0007669"/>
    <property type="project" value="UniProtKB-KW"/>
</dbReference>
<keyword evidence="9" id="KW-0906">Nuclear pore complex</keyword>
<dbReference type="GO" id="GO:0035859">
    <property type="term" value="C:Seh1-associated complex"/>
    <property type="evidence" value="ECO:0007669"/>
    <property type="project" value="TreeGrafter"/>
</dbReference>